<keyword evidence="8" id="KW-0175">Coiled coil</keyword>
<keyword evidence="5" id="KW-0539">Nucleus</keyword>
<feature type="coiled-coil region" evidence="8">
    <location>
        <begin position="63"/>
        <end position="109"/>
    </location>
</feature>
<protein>
    <recommendedName>
        <fullName evidence="10">Centromere protein H C-terminal domain-containing protein</fullName>
    </recommendedName>
</protein>
<evidence type="ECO:0000256" key="1">
    <source>
        <dbReference type="ARBA" id="ARBA00004123"/>
    </source>
</evidence>
<dbReference type="GO" id="GO:0000776">
    <property type="term" value="C:kinetochore"/>
    <property type="evidence" value="ECO:0007669"/>
    <property type="project" value="UniProtKB-KW"/>
</dbReference>
<feature type="compositionally biased region" description="Polar residues" evidence="9">
    <location>
        <begin position="16"/>
        <end position="29"/>
    </location>
</feature>
<dbReference type="STRING" id="5098.A0A507QPN2"/>
<evidence type="ECO:0000256" key="7">
    <source>
        <dbReference type="ARBA" id="ARBA00025735"/>
    </source>
</evidence>
<comment type="caution">
    <text evidence="11">The sequence shown here is derived from an EMBL/GenBank/DDBJ whole genome shotgun (WGS) entry which is preliminary data.</text>
</comment>
<name>A0A507QPN2_MONPU</name>
<evidence type="ECO:0000256" key="8">
    <source>
        <dbReference type="SAM" id="Coils"/>
    </source>
</evidence>
<dbReference type="Pfam" id="PF05837">
    <property type="entry name" value="CENP-H"/>
    <property type="match status" value="1"/>
</dbReference>
<keyword evidence="6" id="KW-0137">Centromere</keyword>
<dbReference type="OrthoDB" id="2274804at2759"/>
<dbReference type="InterPro" id="IPR040034">
    <property type="entry name" value="CENP-H"/>
</dbReference>
<feature type="domain" description="Centromere protein H C-terminal" evidence="10">
    <location>
        <begin position="62"/>
        <end position="259"/>
    </location>
</feature>
<comment type="similarity">
    <text evidence="7">Belongs to the CENP-H/MCM16 family.</text>
</comment>
<organism evidence="11 12">
    <name type="scientific">Monascus purpureus</name>
    <name type="common">Red mold</name>
    <name type="synonym">Monascus anka</name>
    <dbReference type="NCBI Taxonomy" id="5098"/>
    <lineage>
        <taxon>Eukaryota</taxon>
        <taxon>Fungi</taxon>
        <taxon>Dikarya</taxon>
        <taxon>Ascomycota</taxon>
        <taxon>Pezizomycotina</taxon>
        <taxon>Eurotiomycetes</taxon>
        <taxon>Eurotiomycetidae</taxon>
        <taxon>Eurotiales</taxon>
        <taxon>Aspergillaceae</taxon>
        <taxon>Monascus</taxon>
    </lineage>
</organism>
<dbReference type="PANTHER" id="PTHR48122:SF1">
    <property type="entry name" value="CENTROMERE PROTEIN H"/>
    <property type="match status" value="1"/>
</dbReference>
<keyword evidence="12" id="KW-1185">Reference proteome</keyword>
<dbReference type="GO" id="GO:0043515">
    <property type="term" value="F:kinetochore binding"/>
    <property type="evidence" value="ECO:0007669"/>
    <property type="project" value="TreeGrafter"/>
</dbReference>
<keyword evidence="3" id="KW-0158">Chromosome</keyword>
<evidence type="ECO:0000256" key="9">
    <source>
        <dbReference type="SAM" id="MobiDB-lite"/>
    </source>
</evidence>
<accession>A0A507QPN2</accession>
<evidence type="ECO:0000256" key="3">
    <source>
        <dbReference type="ARBA" id="ARBA00022454"/>
    </source>
</evidence>
<dbReference type="PANTHER" id="PTHR48122">
    <property type="entry name" value="CENTROMERE PROTEIN H"/>
    <property type="match status" value="1"/>
</dbReference>
<keyword evidence="4" id="KW-0995">Kinetochore</keyword>
<evidence type="ECO:0000313" key="12">
    <source>
        <dbReference type="Proteomes" id="UP000319663"/>
    </source>
</evidence>
<evidence type="ECO:0000259" key="10">
    <source>
        <dbReference type="Pfam" id="PF05837"/>
    </source>
</evidence>
<proteinExistence type="inferred from homology"/>
<dbReference type="GO" id="GO:0007052">
    <property type="term" value="P:mitotic spindle organization"/>
    <property type="evidence" value="ECO:0007669"/>
    <property type="project" value="TreeGrafter"/>
</dbReference>
<evidence type="ECO:0000256" key="6">
    <source>
        <dbReference type="ARBA" id="ARBA00023328"/>
    </source>
</evidence>
<dbReference type="InterPro" id="IPR008426">
    <property type="entry name" value="CENP-H_C"/>
</dbReference>
<dbReference type="AlphaFoldDB" id="A0A507QPN2"/>
<evidence type="ECO:0000256" key="2">
    <source>
        <dbReference type="ARBA" id="ARBA00004629"/>
    </source>
</evidence>
<evidence type="ECO:0000256" key="5">
    <source>
        <dbReference type="ARBA" id="ARBA00023242"/>
    </source>
</evidence>
<dbReference type="GO" id="GO:0007059">
    <property type="term" value="P:chromosome segregation"/>
    <property type="evidence" value="ECO:0007669"/>
    <property type="project" value="TreeGrafter"/>
</dbReference>
<feature type="region of interest" description="Disordered" evidence="9">
    <location>
        <begin position="1"/>
        <end position="30"/>
    </location>
</feature>
<dbReference type="GO" id="GO:0005634">
    <property type="term" value="C:nucleus"/>
    <property type="evidence" value="ECO:0007669"/>
    <property type="project" value="UniProtKB-SubCell"/>
</dbReference>
<gene>
    <name evidence="11" type="ORF">MPDQ_000457</name>
</gene>
<evidence type="ECO:0000313" key="11">
    <source>
        <dbReference type="EMBL" id="TQB70429.1"/>
    </source>
</evidence>
<dbReference type="GO" id="GO:0051382">
    <property type="term" value="P:kinetochore assembly"/>
    <property type="evidence" value="ECO:0007669"/>
    <property type="project" value="InterPro"/>
</dbReference>
<reference evidence="11 12" key="1">
    <citation type="submission" date="2019-06" db="EMBL/GenBank/DDBJ databases">
        <title>Wine fermentation using esterase from Monascus purpureus.</title>
        <authorList>
            <person name="Geng C."/>
            <person name="Zhang Y."/>
        </authorList>
    </citation>
    <scope>NUCLEOTIDE SEQUENCE [LARGE SCALE GENOMIC DNA]</scope>
    <source>
        <strain evidence="11">HQ1</strain>
    </source>
</reference>
<evidence type="ECO:0000256" key="4">
    <source>
        <dbReference type="ARBA" id="ARBA00022838"/>
    </source>
</evidence>
<comment type="subcellular location">
    <subcellularLocation>
        <location evidence="2">Chromosome</location>
        <location evidence="2">Centromere</location>
        <location evidence="2">Kinetochore</location>
    </subcellularLocation>
    <subcellularLocation>
        <location evidence="1">Nucleus</location>
    </subcellularLocation>
</comment>
<dbReference type="Proteomes" id="UP000319663">
    <property type="component" value="Unassembled WGS sequence"/>
</dbReference>
<sequence>MSRQSGWMHHPPPPNTRTWNSPDASSRSMASLPCLEEGEIALLALAADDPRDVMSFADKEALILQLYNQTQEQELEKAILEQEPEQFSGENVEEQLAIAERELLEARATYTVRKKAITTTLMADPTLKTVYLRATSPAERSLLRLINRRDVLSLVHENLASAHSSTLKTLSDRETENLAINEKNKKLVRELLGLVDRDPSWKEDIDDEVLRAQLSELEAEYKKRKAKWETMKSIASAVIVASGVDWAEDDTLRALVLDDSDD</sequence>
<dbReference type="EMBL" id="VIFY01000108">
    <property type="protein sequence ID" value="TQB70429.1"/>
    <property type="molecule type" value="Genomic_DNA"/>
</dbReference>